<organism evidence="1 2">
    <name type="scientific">Lasiodiplodia mahajangana</name>
    <dbReference type="NCBI Taxonomy" id="1108764"/>
    <lineage>
        <taxon>Eukaryota</taxon>
        <taxon>Fungi</taxon>
        <taxon>Dikarya</taxon>
        <taxon>Ascomycota</taxon>
        <taxon>Pezizomycotina</taxon>
        <taxon>Dothideomycetes</taxon>
        <taxon>Dothideomycetes incertae sedis</taxon>
        <taxon>Botryosphaeriales</taxon>
        <taxon>Botryosphaeriaceae</taxon>
        <taxon>Lasiodiplodia</taxon>
    </lineage>
</organism>
<comment type="caution">
    <text evidence="1">The sequence shown here is derived from an EMBL/GenBank/DDBJ whole genome shotgun (WGS) entry which is preliminary data.</text>
</comment>
<protein>
    <submittedName>
        <fullName evidence="1">Uncharacterized protein</fullName>
    </submittedName>
</protein>
<evidence type="ECO:0000313" key="1">
    <source>
        <dbReference type="EMBL" id="KAJ8119980.1"/>
    </source>
</evidence>
<dbReference type="EMBL" id="JAPUUL010004234">
    <property type="protein sequence ID" value="KAJ8119980.1"/>
    <property type="molecule type" value="Genomic_DNA"/>
</dbReference>
<name>A0ACC2IXP8_9PEZI</name>
<gene>
    <name evidence="1" type="ORF">O1611_g10485</name>
</gene>
<reference evidence="1" key="1">
    <citation type="submission" date="2022-12" db="EMBL/GenBank/DDBJ databases">
        <title>Genome Sequence of Lasiodiplodia mahajangana.</title>
        <authorList>
            <person name="Buettner E."/>
        </authorList>
    </citation>
    <scope>NUCLEOTIDE SEQUENCE</scope>
    <source>
        <strain evidence="1">VT137</strain>
    </source>
</reference>
<keyword evidence="2" id="KW-1185">Reference proteome</keyword>
<evidence type="ECO:0000313" key="2">
    <source>
        <dbReference type="Proteomes" id="UP001153332"/>
    </source>
</evidence>
<sequence length="209" mass="22968">MAVHDIVLDPEGDILVIVPGALTPEGQTKDADPLTPKSSGSEPQEAEPPLDPVPDNTEENQPTESAPPPEEEQCRFKASSKHLALASTYVKKMMSGPWREANEVHDDGLLHWTFGGFDVHAIAIILRIIHGLNRQVSRTIDLGMLAQVSRVVDYLECHEAIELYASLWVAYLNGLSPTSLQHTVDARGYRREAELPSLLGATYTIPSLR</sequence>
<dbReference type="Proteomes" id="UP001153332">
    <property type="component" value="Unassembled WGS sequence"/>
</dbReference>
<accession>A0ACC2IXP8</accession>
<proteinExistence type="predicted"/>